<dbReference type="PhylomeDB" id="E9GEU1"/>
<feature type="domain" description="DUF4097" evidence="1">
    <location>
        <begin position="64"/>
        <end position="182"/>
    </location>
</feature>
<dbReference type="InParanoid" id="E9GEU1"/>
<dbReference type="STRING" id="6669.E9GEU1"/>
<dbReference type="Gene3D" id="2.160.20.120">
    <property type="match status" value="1"/>
</dbReference>
<name>E9GEU1_DAPPU</name>
<gene>
    <name evidence="2" type="ORF">DAPPUDRAFT_241679</name>
</gene>
<evidence type="ECO:0000259" key="1">
    <source>
        <dbReference type="Pfam" id="PF13349"/>
    </source>
</evidence>
<accession>E9GEU1</accession>
<evidence type="ECO:0000313" key="2">
    <source>
        <dbReference type="EMBL" id="EFX82021.1"/>
    </source>
</evidence>
<organism evidence="2 3">
    <name type="scientific">Daphnia pulex</name>
    <name type="common">Water flea</name>
    <dbReference type="NCBI Taxonomy" id="6669"/>
    <lineage>
        <taxon>Eukaryota</taxon>
        <taxon>Metazoa</taxon>
        <taxon>Ecdysozoa</taxon>
        <taxon>Arthropoda</taxon>
        <taxon>Crustacea</taxon>
        <taxon>Branchiopoda</taxon>
        <taxon>Diplostraca</taxon>
        <taxon>Cladocera</taxon>
        <taxon>Anomopoda</taxon>
        <taxon>Daphniidae</taxon>
        <taxon>Daphnia</taxon>
    </lineage>
</organism>
<dbReference type="OrthoDB" id="5984441at2759"/>
<dbReference type="HOGENOM" id="CLU_1130072_0_0_1"/>
<dbReference type="OMA" id="FFEYRTH"/>
<dbReference type="Proteomes" id="UP000000305">
    <property type="component" value="Unassembled WGS sequence"/>
</dbReference>
<dbReference type="eggNOG" id="ENOG502QQG7">
    <property type="taxonomic scope" value="Eukaryota"/>
</dbReference>
<dbReference type="InterPro" id="IPR025164">
    <property type="entry name" value="Toastrack_DUF4097"/>
</dbReference>
<proteinExistence type="predicted"/>
<evidence type="ECO:0000313" key="3">
    <source>
        <dbReference type="Proteomes" id="UP000000305"/>
    </source>
</evidence>
<dbReference type="Pfam" id="PF13349">
    <property type="entry name" value="DUF4097"/>
    <property type="match status" value="1"/>
</dbReference>
<dbReference type="KEGG" id="dpx:DAPPUDRAFT_241679"/>
<dbReference type="EMBL" id="GL732541">
    <property type="protein sequence ID" value="EFX82021.1"/>
    <property type="molecule type" value="Genomic_DNA"/>
</dbReference>
<protein>
    <recommendedName>
        <fullName evidence="1">DUF4097 domain-containing protein</fullName>
    </recommendedName>
</protein>
<reference evidence="2 3" key="1">
    <citation type="journal article" date="2011" name="Science">
        <title>The ecoresponsive genome of Daphnia pulex.</title>
        <authorList>
            <person name="Colbourne J.K."/>
            <person name="Pfrender M.E."/>
            <person name="Gilbert D."/>
            <person name="Thomas W.K."/>
            <person name="Tucker A."/>
            <person name="Oakley T.H."/>
            <person name="Tokishita S."/>
            <person name="Aerts A."/>
            <person name="Arnold G.J."/>
            <person name="Basu M.K."/>
            <person name="Bauer D.J."/>
            <person name="Caceres C.E."/>
            <person name="Carmel L."/>
            <person name="Casola C."/>
            <person name="Choi J.H."/>
            <person name="Detter J.C."/>
            <person name="Dong Q."/>
            <person name="Dusheyko S."/>
            <person name="Eads B.D."/>
            <person name="Frohlich T."/>
            <person name="Geiler-Samerotte K.A."/>
            <person name="Gerlach D."/>
            <person name="Hatcher P."/>
            <person name="Jogdeo S."/>
            <person name="Krijgsveld J."/>
            <person name="Kriventseva E.V."/>
            <person name="Kultz D."/>
            <person name="Laforsch C."/>
            <person name="Lindquist E."/>
            <person name="Lopez J."/>
            <person name="Manak J.R."/>
            <person name="Muller J."/>
            <person name="Pangilinan J."/>
            <person name="Patwardhan R.P."/>
            <person name="Pitluck S."/>
            <person name="Pritham E.J."/>
            <person name="Rechtsteiner A."/>
            <person name="Rho M."/>
            <person name="Rogozin I.B."/>
            <person name="Sakarya O."/>
            <person name="Salamov A."/>
            <person name="Schaack S."/>
            <person name="Shapiro H."/>
            <person name="Shiga Y."/>
            <person name="Skalitzky C."/>
            <person name="Smith Z."/>
            <person name="Souvorov A."/>
            <person name="Sung W."/>
            <person name="Tang Z."/>
            <person name="Tsuchiya D."/>
            <person name="Tu H."/>
            <person name="Vos H."/>
            <person name="Wang M."/>
            <person name="Wolf Y.I."/>
            <person name="Yamagata H."/>
            <person name="Yamada T."/>
            <person name="Ye Y."/>
            <person name="Shaw J.R."/>
            <person name="Andrews J."/>
            <person name="Crease T.J."/>
            <person name="Tang H."/>
            <person name="Lucas S.M."/>
            <person name="Robertson H.M."/>
            <person name="Bork P."/>
            <person name="Koonin E.V."/>
            <person name="Zdobnov E.M."/>
            <person name="Grigoriev I.V."/>
            <person name="Lynch M."/>
            <person name="Boore J.L."/>
        </authorList>
    </citation>
    <scope>NUCLEOTIDE SEQUENCE [LARGE SCALE GENOMIC DNA]</scope>
</reference>
<dbReference type="AlphaFoldDB" id="E9GEU1"/>
<sequence length="246" mass="26606">MKYHVDSSNILGQNSVKVESLESPSIRITTGTGDITSKSIKGDFISLLSQTGNVNCLGLSQGRITIHSGSGDIHGYKFQGPTLKVATNSGNITAESVYSDESQFVSATGNITLKNLHRKCSVKITSTGNLNASGMDGSLDAQLGQGQHQIQISQLQEDSCVRIVNGSLTLKVPEDCAFGIRVVARSIAITPEKMRIGHLITTDDSCFFEYRTHDDGHSTIEIEGKNSNVVIENEDWFASLGLEWQK</sequence>
<dbReference type="PANTHER" id="PTHR34094">
    <property type="match status" value="1"/>
</dbReference>
<keyword evidence="3" id="KW-1185">Reference proteome</keyword>
<dbReference type="PANTHER" id="PTHR34094:SF1">
    <property type="entry name" value="PROTEIN FAM185A"/>
    <property type="match status" value="1"/>
</dbReference>